<evidence type="ECO:0000256" key="1">
    <source>
        <dbReference type="ARBA" id="ARBA00022553"/>
    </source>
</evidence>
<dbReference type="InterPro" id="IPR000792">
    <property type="entry name" value="Tscrpt_reg_LuxR_C"/>
</dbReference>
<proteinExistence type="predicted"/>
<dbReference type="EMBL" id="FUYS01000009">
    <property type="protein sequence ID" value="SKB82951.1"/>
    <property type="molecule type" value="Genomic_DNA"/>
</dbReference>
<accession>A0A1T5EGB1</accession>
<evidence type="ECO:0000259" key="3">
    <source>
        <dbReference type="SMART" id="SM00421"/>
    </source>
</evidence>
<dbReference type="Gene3D" id="2.60.40.10">
    <property type="entry name" value="Immunoglobulins"/>
    <property type="match status" value="1"/>
</dbReference>
<keyword evidence="2" id="KW-0472">Membrane</keyword>
<gene>
    <name evidence="4" type="ORF">SAMN05660226_03324</name>
</gene>
<dbReference type="OrthoDB" id="9809670at2"/>
<name>A0A1T5EGB1_9SPHI</name>
<dbReference type="RefSeq" id="WP_079717977.1">
    <property type="nucleotide sequence ID" value="NZ_FUYS01000009.1"/>
</dbReference>
<reference evidence="4 5" key="1">
    <citation type="submission" date="2017-02" db="EMBL/GenBank/DDBJ databases">
        <authorList>
            <person name="Peterson S.W."/>
        </authorList>
    </citation>
    <scope>NUCLEOTIDE SEQUENCE [LARGE SCALE GENOMIC DNA]</scope>
    <source>
        <strain evidence="4 5">DSM 22899</strain>
    </source>
</reference>
<evidence type="ECO:0000313" key="5">
    <source>
        <dbReference type="Proteomes" id="UP000190541"/>
    </source>
</evidence>
<dbReference type="GO" id="GO:0006355">
    <property type="term" value="P:regulation of DNA-templated transcription"/>
    <property type="evidence" value="ECO:0007669"/>
    <property type="project" value="InterPro"/>
</dbReference>
<keyword evidence="5" id="KW-1185">Reference proteome</keyword>
<sequence>MKVCRLLAVLFAVLPYVIFGQNSLGIPPVFNYNKSVFQGGSRTWDIKQDSRGIMYFANNEGLITFNGRYWKPYPLPNSTILRSISIDENDRIYVGGQGEFGYFEGGVHTKLSYTSLSSRVPQAYQKFADIWNTAATGRSVFFRATDRIFEWTNGGITVHTPVSEWLFLGEAAGRLFAQDKNRGLLEFRNKQWVPLNNANIMEEAIVASVLPIGTDSVFVATITNKNYLLHNNTLQRLNTGPWQDLYTPSFAKLSNNAYVMATSTDGCVIRTLDGCVIQRIAAAEGLRNTNVTRVFVDRDQNIWAGVDNTIAVIGYNSAVKFFRPNTENDVTGFSTRILGNKLYVSSSNGVYVAQLAGGIADHSLCQGKFSLVNGSDRGEAWRLEEVNGQLILAHNNGIFLINDELAKPVATGTGSWMFLPLSSGHPIQDMLVGTYYGVDMLRYSNGRFKRAGTLAGQADSYRFLERDEDGTIWASHPYRGIYRLTLSSDSTAYAVRLFTRDDGLPSSYQNFVFRIKNRIVFATEAGVYEFDRAAGRFMPSQSFALFAGIPIKYLKDDADGNVWFCSGKKIGVAKSVADSISGGIFYFPEIEGLNTSGFENIYPYDKSNIYIGSETGIIHLNYEKYRTNTPQPRVLLSVVNISGKKDSTIFGGYPSQNSAGSYTQQGLQIPLLHAAFNAFHFEYSSPNYGIQGQISYSYWLEGYDTKWSAWSTNTEKDYTNLPSGTYTFKLKARNSLNVESDPVVYTFVIRPPWYQTKWAILIYVIVALIGLYLFIRWQQRAWRLQQNKYEEKLAQLRYIHQLEIEKNEKEIVKLQNEMLENEVLMKTKELANTSMQLMENTGALSKVKLELAKLHLSAEDESDLKRITSLLKDIEKNSANWDQFATHFDELNDGFLNRLKAKYPSLSRNDLKVCAYLRLNFSSKQIAQLQNISVRGVEIHRYRLRKKLGLQTEVPLNEYLAAI</sequence>
<dbReference type="PANTHER" id="PTHR43547:SF2">
    <property type="entry name" value="HYBRID SIGNAL TRANSDUCTION HISTIDINE KINASE C"/>
    <property type="match status" value="1"/>
</dbReference>
<dbReference type="STRING" id="623280.SAMN05660226_03324"/>
<dbReference type="AlphaFoldDB" id="A0A1T5EGB1"/>
<dbReference type="InterPro" id="IPR036388">
    <property type="entry name" value="WH-like_DNA-bd_sf"/>
</dbReference>
<dbReference type="Proteomes" id="UP000190541">
    <property type="component" value="Unassembled WGS sequence"/>
</dbReference>
<dbReference type="Gene3D" id="2.130.10.10">
    <property type="entry name" value="YVTN repeat-like/Quinoprotein amine dehydrogenase"/>
    <property type="match status" value="2"/>
</dbReference>
<evidence type="ECO:0000313" key="4">
    <source>
        <dbReference type="EMBL" id="SKB82951.1"/>
    </source>
</evidence>
<feature type="domain" description="HTH luxR-type" evidence="3">
    <location>
        <begin position="903"/>
        <end position="960"/>
    </location>
</feature>
<dbReference type="GO" id="GO:0003677">
    <property type="term" value="F:DNA binding"/>
    <property type="evidence" value="ECO:0007669"/>
    <property type="project" value="InterPro"/>
</dbReference>
<dbReference type="InterPro" id="IPR013783">
    <property type="entry name" value="Ig-like_fold"/>
</dbReference>
<dbReference type="SUPFAM" id="SSF46894">
    <property type="entry name" value="C-terminal effector domain of the bipartite response regulators"/>
    <property type="match status" value="1"/>
</dbReference>
<organism evidence="4 5">
    <name type="scientific">Parapedobacter luteus</name>
    <dbReference type="NCBI Taxonomy" id="623280"/>
    <lineage>
        <taxon>Bacteria</taxon>
        <taxon>Pseudomonadati</taxon>
        <taxon>Bacteroidota</taxon>
        <taxon>Sphingobacteriia</taxon>
        <taxon>Sphingobacteriales</taxon>
        <taxon>Sphingobacteriaceae</taxon>
        <taxon>Parapedobacter</taxon>
    </lineage>
</organism>
<evidence type="ECO:0000256" key="2">
    <source>
        <dbReference type="SAM" id="Phobius"/>
    </source>
</evidence>
<dbReference type="SUPFAM" id="SSF63829">
    <property type="entry name" value="Calcium-dependent phosphotriesterase"/>
    <property type="match status" value="1"/>
</dbReference>
<dbReference type="SMART" id="SM00421">
    <property type="entry name" value="HTH_LUXR"/>
    <property type="match status" value="1"/>
</dbReference>
<dbReference type="InterPro" id="IPR016032">
    <property type="entry name" value="Sig_transdc_resp-reg_C-effctor"/>
</dbReference>
<dbReference type="InterPro" id="IPR015943">
    <property type="entry name" value="WD40/YVTN_repeat-like_dom_sf"/>
</dbReference>
<dbReference type="PANTHER" id="PTHR43547">
    <property type="entry name" value="TWO-COMPONENT HISTIDINE KINASE"/>
    <property type="match status" value="1"/>
</dbReference>
<feature type="transmembrane region" description="Helical" evidence="2">
    <location>
        <begin position="758"/>
        <end position="775"/>
    </location>
</feature>
<dbReference type="Gene3D" id="1.10.10.10">
    <property type="entry name" value="Winged helix-like DNA-binding domain superfamily/Winged helix DNA-binding domain"/>
    <property type="match status" value="1"/>
</dbReference>
<keyword evidence="2" id="KW-0812">Transmembrane</keyword>
<dbReference type="Pfam" id="PF07495">
    <property type="entry name" value="Y_Y_Y"/>
    <property type="match status" value="1"/>
</dbReference>
<keyword evidence="2" id="KW-1133">Transmembrane helix</keyword>
<protein>
    <submittedName>
        <fullName evidence="4">Y_Y_Y domain-containing protein</fullName>
    </submittedName>
</protein>
<keyword evidence="1" id="KW-0597">Phosphoprotein</keyword>
<dbReference type="GO" id="GO:0000155">
    <property type="term" value="F:phosphorelay sensor kinase activity"/>
    <property type="evidence" value="ECO:0007669"/>
    <property type="project" value="TreeGrafter"/>
</dbReference>
<dbReference type="InterPro" id="IPR011123">
    <property type="entry name" value="Y_Y_Y"/>
</dbReference>